<evidence type="ECO:0000313" key="12">
    <source>
        <dbReference type="Proteomes" id="UP000309594"/>
    </source>
</evidence>
<name>A0A4U1GHJ6_9SPHI</name>
<evidence type="ECO:0000256" key="1">
    <source>
        <dbReference type="ARBA" id="ARBA00001947"/>
    </source>
</evidence>
<comment type="cofactor">
    <cofactor evidence="1">
        <name>Zn(2+)</name>
        <dbReference type="ChEBI" id="CHEBI:29105"/>
    </cofactor>
</comment>
<accession>A0A4U1GHJ6</accession>
<dbReference type="InterPro" id="IPR001330">
    <property type="entry name" value="Prenyltrans"/>
</dbReference>
<dbReference type="Pfam" id="PF00432">
    <property type="entry name" value="Prenyltrans"/>
    <property type="match status" value="2"/>
</dbReference>
<dbReference type="PANTHER" id="PTHR11774">
    <property type="entry name" value="GERANYLGERANYL TRANSFERASE TYPE BETA SUBUNIT"/>
    <property type="match status" value="1"/>
</dbReference>
<evidence type="ECO:0000256" key="7">
    <source>
        <dbReference type="ARBA" id="ARBA00022833"/>
    </source>
</evidence>
<proteinExistence type="inferred from homology"/>
<organism evidence="11 12">
    <name type="scientific">Pedobacter hiemivivus</name>
    <dbReference type="NCBI Taxonomy" id="2530454"/>
    <lineage>
        <taxon>Bacteria</taxon>
        <taxon>Pseudomonadati</taxon>
        <taxon>Bacteroidota</taxon>
        <taxon>Sphingobacteriia</taxon>
        <taxon>Sphingobacteriales</taxon>
        <taxon>Sphingobacteriaceae</taxon>
        <taxon>Pedobacter</taxon>
    </lineage>
</organism>
<evidence type="ECO:0000256" key="6">
    <source>
        <dbReference type="ARBA" id="ARBA00022737"/>
    </source>
</evidence>
<evidence type="ECO:0000259" key="10">
    <source>
        <dbReference type="Pfam" id="PF00432"/>
    </source>
</evidence>
<dbReference type="AlphaFoldDB" id="A0A4U1GHJ6"/>
<evidence type="ECO:0000313" key="11">
    <source>
        <dbReference type="EMBL" id="TKC62373.1"/>
    </source>
</evidence>
<feature type="domain" description="Prenyltransferase alpha-alpha toroid" evidence="10">
    <location>
        <begin position="185"/>
        <end position="338"/>
    </location>
</feature>
<reference evidence="11 12" key="1">
    <citation type="submission" date="2019-04" db="EMBL/GenBank/DDBJ databases">
        <title>Pedobacter sp. RP-1-16 sp. nov., isolated from Arctic soil.</title>
        <authorList>
            <person name="Dahal R.H."/>
            <person name="Kim D.-U."/>
        </authorList>
    </citation>
    <scope>NUCLEOTIDE SEQUENCE [LARGE SCALE GENOMIC DNA]</scope>
    <source>
        <strain evidence="11 12">RP-1-16</strain>
    </source>
</reference>
<evidence type="ECO:0000256" key="4">
    <source>
        <dbReference type="ARBA" id="ARBA00022679"/>
    </source>
</evidence>
<dbReference type="PANTHER" id="PTHR11774:SF11">
    <property type="entry name" value="GERANYLGERANYL TRANSFERASE TYPE-2 SUBUNIT BETA"/>
    <property type="match status" value="1"/>
</dbReference>
<dbReference type="GO" id="GO:0046872">
    <property type="term" value="F:metal ion binding"/>
    <property type="evidence" value="ECO:0007669"/>
    <property type="project" value="UniProtKB-KW"/>
</dbReference>
<sequence>MVNLFRYMEMKKIIFGSALLLIMNFLPLHVFSQSGWKKELLNYIEGKLSKPDGGYGWEDQYDSHLTPTFAVTGILYDINELPANKSQLAEFIRTHHPQKGTNTTTSYYLGNGPRGEAGPSGSNMRNLIYEQIQAILWLGGNVSSFNEDVKSWKSQAGVLANYEGHGYGGLFQETMTPVCSKLLGLPMQNSAAFLQYLEHCRRSNGSFNNAPASTGGDGNILNTYWSLYAQNTLSGSKTLTAETIAWLQACQLKNGGFTHQPNPKIGVNDDVIYTWAGIKALQMLAAKPKNIQAVIGYLLSLHNADGGFGDRPGLHSTPVASYYAIDALKTLNALSALDRSPKPKARIEAQPDFTGYKTYTVQFQAHGQGSPQEAVMLADSLKIHLWGVKYAAKGWVDAAQKIADEKKVPVTFFISDEPHDNLLAVPGMGSFDHILDYIAPAKTPVHFPDSSTFDEFKNTTLKELKDARGGLILQVSNNEPLARMLIDESINNFGYLALSTVHFGQNFMFWLPYLAQYSYRLPLVSLQDAHGTESWWWSNELVSHRTVFIAKAPTYGGMITALKNNWVTAVRHDSVSNDKTRMLGGTIAARAFITKNQNSWQWWDNKDMALRPWAAVTVLTPGDQFEVGHPDKGMAIRIRCWWNSTRQSLKSPAVALQKLEMDGKSIEAKLVTLKARNGDTSDAYYLYSVEDLPKGNHVITVTLRNIADGTVKIVSKSFKQDE</sequence>
<evidence type="ECO:0000256" key="8">
    <source>
        <dbReference type="ARBA" id="ARBA00030816"/>
    </source>
</evidence>
<evidence type="ECO:0000256" key="5">
    <source>
        <dbReference type="ARBA" id="ARBA00022723"/>
    </source>
</evidence>
<dbReference type="SUPFAM" id="SSF48239">
    <property type="entry name" value="Terpenoid cyclases/Protein prenyltransferases"/>
    <property type="match status" value="1"/>
</dbReference>
<evidence type="ECO:0000256" key="2">
    <source>
        <dbReference type="ARBA" id="ARBA00010497"/>
    </source>
</evidence>
<comment type="similarity">
    <text evidence="2">Belongs to the protein prenyltransferase subunit beta family.</text>
</comment>
<feature type="domain" description="Prenyltransferase alpha-alpha toroid" evidence="10">
    <location>
        <begin position="36"/>
        <end position="102"/>
    </location>
</feature>
<keyword evidence="3" id="KW-0637">Prenyltransferase</keyword>
<dbReference type="GO" id="GO:0008318">
    <property type="term" value="F:protein prenyltransferase activity"/>
    <property type="evidence" value="ECO:0007669"/>
    <property type="project" value="InterPro"/>
</dbReference>
<dbReference type="EMBL" id="SWDX01000003">
    <property type="protein sequence ID" value="TKC62373.1"/>
    <property type="molecule type" value="Genomic_DNA"/>
</dbReference>
<keyword evidence="4 11" id="KW-0808">Transferase</keyword>
<keyword evidence="7" id="KW-0862">Zinc</keyword>
<comment type="caution">
    <text evidence="11">The sequence shown here is derived from an EMBL/GenBank/DDBJ whole genome shotgun (WGS) entry which is preliminary data.</text>
</comment>
<protein>
    <recommendedName>
        <fullName evidence="8">Geranylgeranyl transferase type II subunit beta</fullName>
    </recommendedName>
    <alternativeName>
        <fullName evidence="9">Type II protein geranyl-geranyltransferase subunit beta</fullName>
    </alternativeName>
</protein>
<gene>
    <name evidence="11" type="ORF">FBD94_09135</name>
</gene>
<keyword evidence="5" id="KW-0479">Metal-binding</keyword>
<evidence type="ECO:0000256" key="9">
    <source>
        <dbReference type="ARBA" id="ARBA00032766"/>
    </source>
</evidence>
<evidence type="ECO:0000256" key="3">
    <source>
        <dbReference type="ARBA" id="ARBA00022602"/>
    </source>
</evidence>
<keyword evidence="6" id="KW-0677">Repeat</keyword>
<dbReference type="Proteomes" id="UP000309594">
    <property type="component" value="Unassembled WGS sequence"/>
</dbReference>
<dbReference type="InterPro" id="IPR008930">
    <property type="entry name" value="Terpenoid_cyclase/PrenylTrfase"/>
</dbReference>
<dbReference type="Gene3D" id="1.50.10.20">
    <property type="match status" value="1"/>
</dbReference>
<dbReference type="InterPro" id="IPR045089">
    <property type="entry name" value="PGGT1B-like"/>
</dbReference>